<sequence>MDHFADGYKQDMYNACIPFVSPSSQSSSRGWLHKAGLISLSRTSGSMSYNVVHRDRQGAMLPIEFLVSLSTTPFHRFSSPTSFLVAPWFLTAGGPILKPMTEGAQTGLSYLPASILH</sequence>
<keyword evidence="2" id="KW-1185">Reference proteome</keyword>
<proteinExistence type="predicted"/>
<dbReference type="AlphaFoldDB" id="A0A5B0MMG9"/>
<reference evidence="1 2" key="1">
    <citation type="submission" date="2019-05" db="EMBL/GenBank/DDBJ databases">
        <title>Emergence of the Ug99 lineage of the wheat stem rust pathogen through somatic hybridization.</title>
        <authorList>
            <person name="Li F."/>
            <person name="Upadhyaya N.M."/>
            <person name="Sperschneider J."/>
            <person name="Matny O."/>
            <person name="Nguyen-Phuc H."/>
            <person name="Mago R."/>
            <person name="Raley C."/>
            <person name="Miller M.E."/>
            <person name="Silverstein K.A.T."/>
            <person name="Henningsen E."/>
            <person name="Hirsch C.D."/>
            <person name="Visser B."/>
            <person name="Pretorius Z.A."/>
            <person name="Steffenson B.J."/>
            <person name="Schwessinger B."/>
            <person name="Dodds P.N."/>
            <person name="Figueroa M."/>
        </authorList>
    </citation>
    <scope>NUCLEOTIDE SEQUENCE [LARGE SCALE GENOMIC DNA]</scope>
    <source>
        <strain evidence="1">21-0</strain>
    </source>
</reference>
<comment type="caution">
    <text evidence="1">The sequence shown here is derived from an EMBL/GenBank/DDBJ whole genome shotgun (WGS) entry which is preliminary data.</text>
</comment>
<evidence type="ECO:0000313" key="2">
    <source>
        <dbReference type="Proteomes" id="UP000324748"/>
    </source>
</evidence>
<name>A0A5B0MMG9_PUCGR</name>
<protein>
    <submittedName>
        <fullName evidence="1">Uncharacterized protein</fullName>
    </submittedName>
</protein>
<gene>
    <name evidence="1" type="ORF">PGT21_025858</name>
</gene>
<dbReference type="EMBL" id="VSWC01000144">
    <property type="protein sequence ID" value="KAA1077981.1"/>
    <property type="molecule type" value="Genomic_DNA"/>
</dbReference>
<accession>A0A5B0MMG9</accession>
<evidence type="ECO:0000313" key="1">
    <source>
        <dbReference type="EMBL" id="KAA1077981.1"/>
    </source>
</evidence>
<organism evidence="1 2">
    <name type="scientific">Puccinia graminis f. sp. tritici</name>
    <dbReference type="NCBI Taxonomy" id="56615"/>
    <lineage>
        <taxon>Eukaryota</taxon>
        <taxon>Fungi</taxon>
        <taxon>Dikarya</taxon>
        <taxon>Basidiomycota</taxon>
        <taxon>Pucciniomycotina</taxon>
        <taxon>Pucciniomycetes</taxon>
        <taxon>Pucciniales</taxon>
        <taxon>Pucciniaceae</taxon>
        <taxon>Puccinia</taxon>
    </lineage>
</organism>
<dbReference type="Proteomes" id="UP000324748">
    <property type="component" value="Unassembled WGS sequence"/>
</dbReference>